<proteinExistence type="predicted"/>
<keyword evidence="3" id="KW-0808">Transferase</keyword>
<dbReference type="AlphaFoldDB" id="A0A5A5T9W2"/>
<name>A0A5A5T9W2_9CHLR</name>
<dbReference type="SUPFAM" id="SSF81301">
    <property type="entry name" value="Nucleotidyltransferase"/>
    <property type="match status" value="1"/>
</dbReference>
<evidence type="ECO:0000313" key="3">
    <source>
        <dbReference type="EMBL" id="GCF07694.1"/>
    </source>
</evidence>
<reference evidence="3 4" key="1">
    <citation type="submission" date="2019-01" db="EMBL/GenBank/DDBJ databases">
        <title>Draft genome sequence of Dictyobacter sp. Uno17.</title>
        <authorList>
            <person name="Wang C.M."/>
            <person name="Zheng Y."/>
            <person name="Sakai Y."/>
            <person name="Abe K."/>
            <person name="Yokota A."/>
            <person name="Yabe S."/>
        </authorList>
    </citation>
    <scope>NUCLEOTIDE SEQUENCE [LARGE SCALE GENOMIC DNA]</scope>
    <source>
        <strain evidence="3 4">Uno17</strain>
    </source>
</reference>
<dbReference type="InterPro" id="IPR002934">
    <property type="entry name" value="Polymerase_NTP_transf_dom"/>
</dbReference>
<comment type="caution">
    <text evidence="3">The sequence shown here is derived from an EMBL/GenBank/DDBJ whole genome shotgun (WGS) entry which is preliminary data.</text>
</comment>
<accession>A0A5A5T9W2</accession>
<sequence>MNSVETARAFLDQNFPNCDAAILAGSSSRNEETTTSDLDIVVIDEKALYPYEETLQAFGRTIDVIFNSHETCRKFFKSDMKNHRPVITHMCAKGLILKDTDGLAQQIQHEANQVFEYGPDPLQQDAMDRWRHDLTNLADDFSSSRSREESFVFASYLATGATDALLAAQRRWTGSGKWQLRALYDYDPQVAQQWIDAVEAFYQRNSRRELVTYAQLAITALGGPLIEYVRGRKDQTPDPSEEEYEEEEEQKENVLQ</sequence>
<protein>
    <submittedName>
        <fullName evidence="3">Nucleotidyltransferase</fullName>
    </submittedName>
</protein>
<evidence type="ECO:0000259" key="2">
    <source>
        <dbReference type="Pfam" id="PF01909"/>
    </source>
</evidence>
<dbReference type="Gene3D" id="3.30.460.10">
    <property type="entry name" value="Beta Polymerase, domain 2"/>
    <property type="match status" value="1"/>
</dbReference>
<dbReference type="EMBL" id="BIXY01000013">
    <property type="protein sequence ID" value="GCF07694.1"/>
    <property type="molecule type" value="Genomic_DNA"/>
</dbReference>
<keyword evidence="4" id="KW-1185">Reference proteome</keyword>
<feature type="domain" description="Polymerase nucleotidyl transferase" evidence="2">
    <location>
        <begin position="6"/>
        <end position="86"/>
    </location>
</feature>
<feature type="compositionally biased region" description="Acidic residues" evidence="1">
    <location>
        <begin position="239"/>
        <end position="250"/>
    </location>
</feature>
<evidence type="ECO:0000256" key="1">
    <source>
        <dbReference type="SAM" id="MobiDB-lite"/>
    </source>
</evidence>
<dbReference type="RefSeq" id="WP_149400701.1">
    <property type="nucleotide sequence ID" value="NZ_BIXY01000013.1"/>
</dbReference>
<feature type="region of interest" description="Disordered" evidence="1">
    <location>
        <begin position="230"/>
        <end position="256"/>
    </location>
</feature>
<organism evidence="3 4">
    <name type="scientific">Dictyobacter arantiisoli</name>
    <dbReference type="NCBI Taxonomy" id="2014874"/>
    <lineage>
        <taxon>Bacteria</taxon>
        <taxon>Bacillati</taxon>
        <taxon>Chloroflexota</taxon>
        <taxon>Ktedonobacteria</taxon>
        <taxon>Ktedonobacterales</taxon>
        <taxon>Dictyobacteraceae</taxon>
        <taxon>Dictyobacter</taxon>
    </lineage>
</organism>
<evidence type="ECO:0000313" key="4">
    <source>
        <dbReference type="Proteomes" id="UP000322530"/>
    </source>
</evidence>
<dbReference type="Pfam" id="PF01909">
    <property type="entry name" value="NTP_transf_2"/>
    <property type="match status" value="1"/>
</dbReference>
<gene>
    <name evidence="3" type="ORF">KDI_12580</name>
</gene>
<dbReference type="InterPro" id="IPR043519">
    <property type="entry name" value="NT_sf"/>
</dbReference>
<dbReference type="GO" id="GO:0016779">
    <property type="term" value="F:nucleotidyltransferase activity"/>
    <property type="evidence" value="ECO:0007669"/>
    <property type="project" value="InterPro"/>
</dbReference>
<dbReference type="OrthoDB" id="43980at2"/>
<dbReference type="Proteomes" id="UP000322530">
    <property type="component" value="Unassembled WGS sequence"/>
</dbReference>
<dbReference type="CDD" id="cd05403">
    <property type="entry name" value="NT_KNTase_like"/>
    <property type="match status" value="1"/>
</dbReference>